<proteinExistence type="predicted"/>
<organism evidence="1 2">
    <name type="scientific">Acaulospora colombiana</name>
    <dbReference type="NCBI Taxonomy" id="27376"/>
    <lineage>
        <taxon>Eukaryota</taxon>
        <taxon>Fungi</taxon>
        <taxon>Fungi incertae sedis</taxon>
        <taxon>Mucoromycota</taxon>
        <taxon>Glomeromycotina</taxon>
        <taxon>Glomeromycetes</taxon>
        <taxon>Diversisporales</taxon>
        <taxon>Acaulosporaceae</taxon>
        <taxon>Acaulospora</taxon>
    </lineage>
</organism>
<evidence type="ECO:0000313" key="1">
    <source>
        <dbReference type="EMBL" id="CAG8585722.1"/>
    </source>
</evidence>
<gene>
    <name evidence="1" type="ORF">ACOLOM_LOCUS6131</name>
</gene>
<protein>
    <submittedName>
        <fullName evidence="1">14517_t:CDS:1</fullName>
    </submittedName>
</protein>
<name>A0ACA9MDJ1_9GLOM</name>
<feature type="non-terminal residue" evidence="1">
    <location>
        <position position="1"/>
    </location>
</feature>
<dbReference type="EMBL" id="CAJVPT010012235">
    <property type="protein sequence ID" value="CAG8585722.1"/>
    <property type="molecule type" value="Genomic_DNA"/>
</dbReference>
<comment type="caution">
    <text evidence="1">The sequence shown here is derived from an EMBL/GenBank/DDBJ whole genome shotgun (WGS) entry which is preliminary data.</text>
</comment>
<reference evidence="1" key="1">
    <citation type="submission" date="2021-06" db="EMBL/GenBank/DDBJ databases">
        <authorList>
            <person name="Kallberg Y."/>
            <person name="Tangrot J."/>
            <person name="Rosling A."/>
        </authorList>
    </citation>
    <scope>NUCLEOTIDE SEQUENCE</scope>
    <source>
        <strain evidence="1">CL356</strain>
    </source>
</reference>
<dbReference type="Proteomes" id="UP000789525">
    <property type="component" value="Unassembled WGS sequence"/>
</dbReference>
<sequence length="393" mass="44639">VWSVLPDQSLYLLLGMYLTFLRIDGMKRSPNGTRRDVIYVDLMGQPFLILNSLADAEELTNKRSNIYSSRPVHMMVTVLMDFGWSILMRQPGKEFNEQRKVFRKAIGPQVISQYDLLTEREVDRTVSSLIGVVSAIVLILGYGDKLHREYDDTIKVDTLEPLVVRYIPAWFPGAGFHEVARKGKQMTQRIRDWPYELVLQDMAKNEADPSFISGLFNSPEFTNENLRDAVALLYGGGVCLLCPSENIYNQPFTNLGGVDTTSTACHVFLYNMVLHPNIQRKIQKEIDDSIGRGRLPTTAEAQKLSYFQAAWKESLRLDPPVPLGVPHVASQDDSWNGYFIPKGTMVNCNIGDPRIWGDDADVFRPERFLEESAKDLPDISMIPFGFGKRYVIF</sequence>
<evidence type="ECO:0000313" key="2">
    <source>
        <dbReference type="Proteomes" id="UP000789525"/>
    </source>
</evidence>
<keyword evidence="2" id="KW-1185">Reference proteome</keyword>
<accession>A0ACA9MDJ1</accession>